<evidence type="ECO:0000313" key="2">
    <source>
        <dbReference type="EMBL" id="MQM20699.1"/>
    </source>
</evidence>
<sequence>MVPWWFWWRFSQDLLALLLQFCLLQCSILRSMLFGRWVVHSGEGSSQDRPLSLLAEVLPRSAPCLFRATVVLPLWFEVCRLVGLHSVCLGIFGQGVVPLAMRLAVVLARLPWCSFPSFSIAPVGLCVSPWLGLFVFPVPGVLSQMVVW</sequence>
<keyword evidence="3" id="KW-1185">Reference proteome</keyword>
<organism evidence="2 3">
    <name type="scientific">Colocasia esculenta</name>
    <name type="common">Wild taro</name>
    <name type="synonym">Arum esculentum</name>
    <dbReference type="NCBI Taxonomy" id="4460"/>
    <lineage>
        <taxon>Eukaryota</taxon>
        <taxon>Viridiplantae</taxon>
        <taxon>Streptophyta</taxon>
        <taxon>Embryophyta</taxon>
        <taxon>Tracheophyta</taxon>
        <taxon>Spermatophyta</taxon>
        <taxon>Magnoliopsida</taxon>
        <taxon>Liliopsida</taxon>
        <taxon>Araceae</taxon>
        <taxon>Aroideae</taxon>
        <taxon>Colocasieae</taxon>
        <taxon>Colocasia</taxon>
    </lineage>
</organism>
<dbReference type="EMBL" id="NMUH01010086">
    <property type="protein sequence ID" value="MQM20699.1"/>
    <property type="molecule type" value="Genomic_DNA"/>
</dbReference>
<feature type="transmembrane region" description="Helical" evidence="1">
    <location>
        <begin position="120"/>
        <end position="142"/>
    </location>
</feature>
<name>A0A843XLZ9_COLES</name>
<feature type="transmembrane region" description="Helical" evidence="1">
    <location>
        <begin position="88"/>
        <end position="108"/>
    </location>
</feature>
<keyword evidence="1" id="KW-1133">Transmembrane helix</keyword>
<accession>A0A843XLZ9</accession>
<reference evidence="2" key="1">
    <citation type="submission" date="2017-07" db="EMBL/GenBank/DDBJ databases">
        <title>Taro Niue Genome Assembly and Annotation.</title>
        <authorList>
            <person name="Atibalentja N."/>
            <person name="Keating K."/>
            <person name="Fields C.J."/>
        </authorList>
    </citation>
    <scope>NUCLEOTIDE SEQUENCE</scope>
    <source>
        <strain evidence="2">Niue_2</strain>
        <tissue evidence="2">Leaf</tissue>
    </source>
</reference>
<comment type="caution">
    <text evidence="2">The sequence shown here is derived from an EMBL/GenBank/DDBJ whole genome shotgun (WGS) entry which is preliminary data.</text>
</comment>
<protein>
    <submittedName>
        <fullName evidence="2">Uncharacterized protein</fullName>
    </submittedName>
</protein>
<evidence type="ECO:0000256" key="1">
    <source>
        <dbReference type="SAM" id="Phobius"/>
    </source>
</evidence>
<keyword evidence="1" id="KW-0812">Transmembrane</keyword>
<proteinExistence type="predicted"/>
<dbReference type="AlphaFoldDB" id="A0A843XLZ9"/>
<evidence type="ECO:0000313" key="3">
    <source>
        <dbReference type="Proteomes" id="UP000652761"/>
    </source>
</evidence>
<feature type="non-terminal residue" evidence="2">
    <location>
        <position position="1"/>
    </location>
</feature>
<keyword evidence="1" id="KW-0472">Membrane</keyword>
<dbReference type="Proteomes" id="UP000652761">
    <property type="component" value="Unassembled WGS sequence"/>
</dbReference>
<gene>
    <name evidence="2" type="ORF">Taro_053724</name>
</gene>